<keyword evidence="3" id="KW-0408">Iron</keyword>
<dbReference type="SUPFAM" id="SSF50022">
    <property type="entry name" value="ISP domain"/>
    <property type="match status" value="1"/>
</dbReference>
<sequence>MAVHIVARSEDVPEGGHLLLQLEGREIGLYRVNGEFFALNNYCPHQGAPMCAGYVSGTTLASGVYEYQHGRSGEIIRCPWHGWEFDIKTGLSLFSSRVRVKIYKVIVEDDQIGIVFGK</sequence>
<protein>
    <submittedName>
        <fullName evidence="6">Rieske 2Fe-2S domain-containing protein</fullName>
    </submittedName>
</protein>
<evidence type="ECO:0000256" key="2">
    <source>
        <dbReference type="ARBA" id="ARBA00022723"/>
    </source>
</evidence>
<dbReference type="PANTHER" id="PTHR21496:SF23">
    <property type="entry name" value="3-PHENYLPROPIONATE_CINNAMIC ACID DIOXYGENASE FERREDOXIN SUBUNIT"/>
    <property type="match status" value="1"/>
</dbReference>
<accession>A0A848M2Z7</accession>
<dbReference type="GO" id="GO:0046872">
    <property type="term" value="F:metal ion binding"/>
    <property type="evidence" value="ECO:0007669"/>
    <property type="project" value="UniProtKB-KW"/>
</dbReference>
<dbReference type="GO" id="GO:0004497">
    <property type="term" value="F:monooxygenase activity"/>
    <property type="evidence" value="ECO:0007669"/>
    <property type="project" value="UniProtKB-ARBA"/>
</dbReference>
<name>A0A848M2Z7_PAELE</name>
<feature type="domain" description="Rieske" evidence="5">
    <location>
        <begin position="3"/>
        <end position="114"/>
    </location>
</feature>
<dbReference type="GO" id="GO:0016705">
    <property type="term" value="F:oxidoreductase activity, acting on paired donors, with incorporation or reduction of molecular oxygen"/>
    <property type="evidence" value="ECO:0007669"/>
    <property type="project" value="UniProtKB-ARBA"/>
</dbReference>
<organism evidence="6 7">
    <name type="scientific">Paenibacillus lemnae</name>
    <dbReference type="NCBI Taxonomy" id="1330551"/>
    <lineage>
        <taxon>Bacteria</taxon>
        <taxon>Bacillati</taxon>
        <taxon>Bacillota</taxon>
        <taxon>Bacilli</taxon>
        <taxon>Bacillales</taxon>
        <taxon>Paenibacillaceae</taxon>
        <taxon>Paenibacillus</taxon>
    </lineage>
</organism>
<evidence type="ECO:0000313" key="7">
    <source>
        <dbReference type="Proteomes" id="UP000565468"/>
    </source>
</evidence>
<dbReference type="Proteomes" id="UP000565468">
    <property type="component" value="Unassembled WGS sequence"/>
</dbReference>
<reference evidence="6 7" key="1">
    <citation type="submission" date="2020-04" db="EMBL/GenBank/DDBJ databases">
        <title>Paenibacillus algicola sp. nov., a novel marine bacterium producing alginate lyase.</title>
        <authorList>
            <person name="Huang H."/>
        </authorList>
    </citation>
    <scope>NUCLEOTIDE SEQUENCE [LARGE SCALE GENOMIC DNA]</scope>
    <source>
        <strain evidence="6 7">L7-75</strain>
    </source>
</reference>
<dbReference type="PROSITE" id="PS51296">
    <property type="entry name" value="RIESKE"/>
    <property type="match status" value="1"/>
</dbReference>
<keyword evidence="4" id="KW-0411">Iron-sulfur</keyword>
<keyword evidence="1" id="KW-0001">2Fe-2S</keyword>
<dbReference type="Pfam" id="PF00355">
    <property type="entry name" value="Rieske"/>
    <property type="match status" value="1"/>
</dbReference>
<dbReference type="GO" id="GO:0051537">
    <property type="term" value="F:2 iron, 2 sulfur cluster binding"/>
    <property type="evidence" value="ECO:0007669"/>
    <property type="project" value="UniProtKB-KW"/>
</dbReference>
<dbReference type="InterPro" id="IPR017941">
    <property type="entry name" value="Rieske_2Fe-2S"/>
</dbReference>
<evidence type="ECO:0000313" key="6">
    <source>
        <dbReference type="EMBL" id="NMO94223.1"/>
    </source>
</evidence>
<dbReference type="RefSeq" id="WP_169502931.1">
    <property type="nucleotide sequence ID" value="NZ_JABBPN010000001.1"/>
</dbReference>
<comment type="caution">
    <text evidence="6">The sequence shown here is derived from an EMBL/GenBank/DDBJ whole genome shotgun (WGS) entry which is preliminary data.</text>
</comment>
<keyword evidence="7" id="KW-1185">Reference proteome</keyword>
<dbReference type="InterPro" id="IPR036922">
    <property type="entry name" value="Rieske_2Fe-2S_sf"/>
</dbReference>
<dbReference type="PANTHER" id="PTHR21496">
    <property type="entry name" value="FERREDOXIN-RELATED"/>
    <property type="match status" value="1"/>
</dbReference>
<keyword evidence="2" id="KW-0479">Metal-binding</keyword>
<dbReference type="EMBL" id="JABBPN010000001">
    <property type="protein sequence ID" value="NMO94223.1"/>
    <property type="molecule type" value="Genomic_DNA"/>
</dbReference>
<dbReference type="Gene3D" id="2.102.10.10">
    <property type="entry name" value="Rieske [2Fe-2S] iron-sulphur domain"/>
    <property type="match status" value="1"/>
</dbReference>
<dbReference type="AlphaFoldDB" id="A0A848M2Z7"/>
<evidence type="ECO:0000256" key="1">
    <source>
        <dbReference type="ARBA" id="ARBA00022714"/>
    </source>
</evidence>
<evidence type="ECO:0000256" key="3">
    <source>
        <dbReference type="ARBA" id="ARBA00023004"/>
    </source>
</evidence>
<evidence type="ECO:0000256" key="4">
    <source>
        <dbReference type="ARBA" id="ARBA00023014"/>
    </source>
</evidence>
<gene>
    <name evidence="6" type="ORF">HII30_00280</name>
</gene>
<evidence type="ECO:0000259" key="5">
    <source>
        <dbReference type="PROSITE" id="PS51296"/>
    </source>
</evidence>
<proteinExistence type="predicted"/>